<feature type="domain" description="Solute-binding protein family 3/N-terminal" evidence="4">
    <location>
        <begin position="23"/>
        <end position="244"/>
    </location>
</feature>
<comment type="similarity">
    <text evidence="1">Belongs to the bacterial solute-binding protein 3 family.</text>
</comment>
<dbReference type="RefSeq" id="WP_254470121.1">
    <property type="nucleotide sequence ID" value="NZ_CP113432.1"/>
</dbReference>
<dbReference type="Gene3D" id="3.40.190.10">
    <property type="entry name" value="Periplasmic binding protein-like II"/>
    <property type="match status" value="2"/>
</dbReference>
<evidence type="ECO:0000256" key="3">
    <source>
        <dbReference type="SAM" id="SignalP"/>
    </source>
</evidence>
<dbReference type="EMBL" id="CP113432">
    <property type="protein sequence ID" value="WAI50163.1"/>
    <property type="molecule type" value="Genomic_DNA"/>
</dbReference>
<feature type="chain" id="PRO_5047548691" evidence="3">
    <location>
        <begin position="17"/>
        <end position="244"/>
    </location>
</feature>
<sequence length="244" mass="27437">MPLRLLLLLLCFASLAAPRADDLLRVAADRWPPYADSRLPRGGVAVDLVRAALERAGYPSEYVEVPWPRVLHGVRGGEYDVVVDAWYSPDRETFGEFSEAYLSNRVRLLKRRGSPITFAHLADLYTYRIAVVRGYSYSTEFDGDTHLQRVPVLSFANAARMLQAGRVDLAVEDEITARHQFAGELAEARNELEFLPLPLAERGLHILVSRRNPQHGQIVEAFNKAIRAMHEDGSYDALMRAHGL</sequence>
<evidence type="ECO:0000313" key="5">
    <source>
        <dbReference type="EMBL" id="WAI50163.1"/>
    </source>
</evidence>
<organism evidence="5 6">
    <name type="scientific">Pseudomonas triclosanedens</name>
    <dbReference type="NCBI Taxonomy" id="2961893"/>
    <lineage>
        <taxon>Bacteria</taxon>
        <taxon>Pseudomonadati</taxon>
        <taxon>Pseudomonadota</taxon>
        <taxon>Gammaproteobacteria</taxon>
        <taxon>Pseudomonadales</taxon>
        <taxon>Pseudomonadaceae</taxon>
        <taxon>Pseudomonas</taxon>
    </lineage>
</organism>
<evidence type="ECO:0000256" key="1">
    <source>
        <dbReference type="ARBA" id="ARBA00010333"/>
    </source>
</evidence>
<keyword evidence="6" id="KW-1185">Reference proteome</keyword>
<keyword evidence="2 3" id="KW-0732">Signal</keyword>
<feature type="signal peptide" evidence="3">
    <location>
        <begin position="1"/>
        <end position="16"/>
    </location>
</feature>
<reference evidence="5" key="1">
    <citation type="submission" date="2022-11" db="EMBL/GenBank/DDBJ databases">
        <title>Pseudomonas triclosanedens sp. nov., a triclosan degrader isolated from activated sludge.</title>
        <authorList>
            <person name="Yin Y."/>
            <person name="Lu Z."/>
        </authorList>
    </citation>
    <scope>NUCLEOTIDE SEQUENCE</scope>
    <source>
        <strain evidence="5">ZM23</strain>
    </source>
</reference>
<evidence type="ECO:0000256" key="2">
    <source>
        <dbReference type="ARBA" id="ARBA00022729"/>
    </source>
</evidence>
<accession>A0ABY7A1U5</accession>
<gene>
    <name evidence="5" type="ORF">OU419_02525</name>
</gene>
<dbReference type="Proteomes" id="UP001163624">
    <property type="component" value="Chromosome"/>
</dbReference>
<dbReference type="SUPFAM" id="SSF53850">
    <property type="entry name" value="Periplasmic binding protein-like II"/>
    <property type="match status" value="1"/>
</dbReference>
<protein>
    <submittedName>
        <fullName evidence="5">Transporter substrate-binding domain-containing protein</fullName>
    </submittedName>
</protein>
<dbReference type="PANTHER" id="PTHR35936:SF25">
    <property type="entry name" value="ABC TRANSPORTER SUBSTRATE-BINDING PROTEIN"/>
    <property type="match status" value="1"/>
</dbReference>
<dbReference type="PANTHER" id="PTHR35936">
    <property type="entry name" value="MEMBRANE-BOUND LYTIC MUREIN TRANSGLYCOSYLASE F"/>
    <property type="match status" value="1"/>
</dbReference>
<dbReference type="SMART" id="SM00062">
    <property type="entry name" value="PBPb"/>
    <property type="match status" value="1"/>
</dbReference>
<evidence type="ECO:0000313" key="6">
    <source>
        <dbReference type="Proteomes" id="UP001163624"/>
    </source>
</evidence>
<name>A0ABY7A1U5_9PSED</name>
<proteinExistence type="inferred from homology"/>
<evidence type="ECO:0000259" key="4">
    <source>
        <dbReference type="SMART" id="SM00062"/>
    </source>
</evidence>
<dbReference type="Pfam" id="PF00497">
    <property type="entry name" value="SBP_bac_3"/>
    <property type="match status" value="1"/>
</dbReference>
<dbReference type="InterPro" id="IPR001638">
    <property type="entry name" value="Solute-binding_3/MltF_N"/>
</dbReference>